<keyword evidence="3 6" id="KW-0812">Transmembrane</keyword>
<evidence type="ECO:0000256" key="5">
    <source>
        <dbReference type="ARBA" id="ARBA00023136"/>
    </source>
</evidence>
<dbReference type="PANTHER" id="PTHR30572">
    <property type="entry name" value="MEMBRANE COMPONENT OF TRANSPORTER-RELATED"/>
    <property type="match status" value="1"/>
</dbReference>
<dbReference type="AlphaFoldDB" id="A0A2M9BAF2"/>
<feature type="domain" description="MacB-like periplasmic core" evidence="8">
    <location>
        <begin position="21"/>
        <end position="244"/>
    </location>
</feature>
<feature type="transmembrane region" description="Helical" evidence="6">
    <location>
        <begin position="379"/>
        <end position="402"/>
    </location>
</feature>
<keyword evidence="5 6" id="KW-0472">Membrane</keyword>
<dbReference type="InterPro" id="IPR003838">
    <property type="entry name" value="ABC3_permease_C"/>
</dbReference>
<evidence type="ECO:0000313" key="10">
    <source>
        <dbReference type="Proteomes" id="UP000228535"/>
    </source>
</evidence>
<feature type="transmembrane region" description="Helical" evidence="6">
    <location>
        <begin position="748"/>
        <end position="766"/>
    </location>
</feature>
<keyword evidence="2" id="KW-1003">Cell membrane</keyword>
<comment type="caution">
    <text evidence="9">The sequence shown here is derived from an EMBL/GenBank/DDBJ whole genome shotgun (WGS) entry which is preliminary data.</text>
</comment>
<dbReference type="InterPro" id="IPR050250">
    <property type="entry name" value="Macrolide_Exporter_MacB"/>
</dbReference>
<protein>
    <submittedName>
        <fullName evidence="9">FtsX-like permease family protein</fullName>
    </submittedName>
</protein>
<sequence>MIQHSLLLIYRNFKRFKTTFFINLVGLSVGLAGVLTIYLWVYDEWSFDRYHATTGRLFQVLENQRTAEGINTSGTAPLLAEALVEEMPEIQYAAVATPPNFFPGFTLVAKGKTVRAEAKFAGKDFFRIFSYNLQQGDASQVLANNTAAVLSQDMAVALFGTAANAVGKTVEWQLADLKQTVVVTGVFGPIPANSTDRFDVVLSFDAFKGIMKMGESINWAQDGPFNTFVVLHEGADEAQFRTKMSGLLQRKLTTNKERALLVQHYADNYLHGEYSNGVPSGGRIEYVKLFSAIAVFILVIACINFMNLATAKASRRLKEIGVKKTLGAGRFSLAAHFLAESVLMSIIALLIALVLVELLLPQFNDITGKQLALAFKPHLVFSALGITLITGLLAGSYPAIYLSGLRPVEVLKGQLAGSVADLWTRKGLVVFQFMLSVLFIVCVWVIQRQLAFVESKDLGYDRTGVVAFEAGVKAAQQPEAFLAELKRLPGVVNASGMLGSFIDTNDGAGIPIEWQGRKILVHHMGVSFDLLETLGIELKDGRSFSPQFRTDSVQIIVNEALVASLGLQNPVGQMLDERRIVGVVRDFHFQSLHEKVKPLIFRLEPTATTTILVRLAPGREQETIAQLRQLYAAFNPGQTLTYHFLDGDYQVQYAAERRVGVLASYFAGLAILISCLGLFGLTAFTAEKRRKEIGIRKVLGASELSIVYLLSRDLTKLVGVGILLALPLSYLVVKQWLDDFEYRITLQAWYFLGAGLLAVTVAWLTISTQALQAARLNPTQSLRDE</sequence>
<dbReference type="Pfam" id="PF12704">
    <property type="entry name" value="MacB_PCD"/>
    <property type="match status" value="1"/>
</dbReference>
<evidence type="ECO:0000313" key="9">
    <source>
        <dbReference type="EMBL" id="PJJ54924.1"/>
    </source>
</evidence>
<accession>A0A2M9BAF2</accession>
<evidence type="ECO:0000256" key="6">
    <source>
        <dbReference type="SAM" id="Phobius"/>
    </source>
</evidence>
<evidence type="ECO:0000256" key="4">
    <source>
        <dbReference type="ARBA" id="ARBA00022989"/>
    </source>
</evidence>
<reference evidence="9 10" key="1">
    <citation type="submission" date="2017-11" db="EMBL/GenBank/DDBJ databases">
        <title>Genomic Encyclopedia of Archaeal and Bacterial Type Strains, Phase II (KMG-II): From Individual Species to Whole Genera.</title>
        <authorList>
            <person name="Goeker M."/>
        </authorList>
    </citation>
    <scope>NUCLEOTIDE SEQUENCE [LARGE SCALE GENOMIC DNA]</scope>
    <source>
        <strain evidence="9 10">DSM 11115</strain>
    </source>
</reference>
<feature type="transmembrane region" description="Helical" evidence="6">
    <location>
        <begin position="20"/>
        <end position="41"/>
    </location>
</feature>
<dbReference type="PANTHER" id="PTHR30572:SF18">
    <property type="entry name" value="ABC-TYPE MACROLIDE FAMILY EXPORT SYSTEM PERMEASE COMPONENT 2"/>
    <property type="match status" value="1"/>
</dbReference>
<comment type="subcellular location">
    <subcellularLocation>
        <location evidence="1">Cell membrane</location>
        <topology evidence="1">Multi-pass membrane protein</topology>
    </subcellularLocation>
</comment>
<keyword evidence="4 6" id="KW-1133">Transmembrane helix</keyword>
<feature type="transmembrane region" description="Helical" evidence="6">
    <location>
        <begin position="289"/>
        <end position="310"/>
    </location>
</feature>
<dbReference type="Proteomes" id="UP000228535">
    <property type="component" value="Unassembled WGS sequence"/>
</dbReference>
<feature type="domain" description="ABC3 transporter permease C-terminal" evidence="7">
    <location>
        <begin position="292"/>
        <end position="404"/>
    </location>
</feature>
<evidence type="ECO:0000256" key="3">
    <source>
        <dbReference type="ARBA" id="ARBA00022692"/>
    </source>
</evidence>
<feature type="transmembrane region" description="Helical" evidence="6">
    <location>
        <begin position="714"/>
        <end position="733"/>
    </location>
</feature>
<feature type="transmembrane region" description="Helical" evidence="6">
    <location>
        <begin position="428"/>
        <end position="446"/>
    </location>
</feature>
<dbReference type="InterPro" id="IPR025857">
    <property type="entry name" value="MacB_PCD"/>
</dbReference>
<gene>
    <name evidence="9" type="ORF">CLV45_3270</name>
</gene>
<proteinExistence type="predicted"/>
<feature type="transmembrane region" description="Helical" evidence="6">
    <location>
        <begin position="331"/>
        <end position="359"/>
    </location>
</feature>
<evidence type="ECO:0000259" key="8">
    <source>
        <dbReference type="Pfam" id="PF12704"/>
    </source>
</evidence>
<evidence type="ECO:0000256" key="2">
    <source>
        <dbReference type="ARBA" id="ARBA00022475"/>
    </source>
</evidence>
<dbReference type="GO" id="GO:0022857">
    <property type="term" value="F:transmembrane transporter activity"/>
    <property type="evidence" value="ECO:0007669"/>
    <property type="project" value="TreeGrafter"/>
</dbReference>
<feature type="domain" description="ABC3 transporter permease C-terminal" evidence="7">
    <location>
        <begin position="666"/>
        <end position="778"/>
    </location>
</feature>
<organism evidence="9 10">
    <name type="scientific">Hymenobacter chitinivorans DSM 11115</name>
    <dbReference type="NCBI Taxonomy" id="1121954"/>
    <lineage>
        <taxon>Bacteria</taxon>
        <taxon>Pseudomonadati</taxon>
        <taxon>Bacteroidota</taxon>
        <taxon>Cytophagia</taxon>
        <taxon>Cytophagales</taxon>
        <taxon>Hymenobacteraceae</taxon>
        <taxon>Hymenobacter</taxon>
    </lineage>
</organism>
<dbReference type="GO" id="GO:0005886">
    <property type="term" value="C:plasma membrane"/>
    <property type="evidence" value="ECO:0007669"/>
    <property type="project" value="UniProtKB-SubCell"/>
</dbReference>
<dbReference type="OrthoDB" id="5933722at2"/>
<evidence type="ECO:0000259" key="7">
    <source>
        <dbReference type="Pfam" id="PF02687"/>
    </source>
</evidence>
<dbReference type="RefSeq" id="WP_100337519.1">
    <property type="nucleotide sequence ID" value="NZ_PGFA01000002.1"/>
</dbReference>
<name>A0A2M9BAF2_9BACT</name>
<keyword evidence="10" id="KW-1185">Reference proteome</keyword>
<dbReference type="EMBL" id="PGFA01000002">
    <property type="protein sequence ID" value="PJJ54924.1"/>
    <property type="molecule type" value="Genomic_DNA"/>
</dbReference>
<feature type="transmembrane region" description="Helical" evidence="6">
    <location>
        <begin position="662"/>
        <end position="686"/>
    </location>
</feature>
<evidence type="ECO:0000256" key="1">
    <source>
        <dbReference type="ARBA" id="ARBA00004651"/>
    </source>
</evidence>
<dbReference type="Pfam" id="PF02687">
    <property type="entry name" value="FtsX"/>
    <property type="match status" value="2"/>
</dbReference>